<proteinExistence type="predicted"/>
<protein>
    <submittedName>
        <fullName evidence="2">UL29A</fullName>
    </submittedName>
</protein>
<feature type="region of interest" description="Disordered" evidence="1">
    <location>
        <begin position="196"/>
        <end position="219"/>
    </location>
</feature>
<organism evidence="2">
    <name type="scientific">Panine betaherpesvirus 2</name>
    <name type="common">Chimpanzee cytomegalovirus</name>
    <dbReference type="NCBI Taxonomy" id="188763"/>
    <lineage>
        <taxon>Viruses</taxon>
        <taxon>Duplodnaviria</taxon>
        <taxon>Heunggongvirae</taxon>
        <taxon>Peploviricota</taxon>
        <taxon>Herviviricetes</taxon>
        <taxon>Herpesvirales</taxon>
        <taxon>Orthoherpesviridae</taxon>
        <taxon>Betaherpesvirinae</taxon>
        <taxon>Cytomegalovirus</taxon>
        <taxon>Cytomegalovirus paninebeta2</taxon>
    </lineage>
</organism>
<sequence length="313" mass="33610">MSACRTLAWRPRSGSPVRATPSPTCRARTRSTCWASRSASFTRTASSPSTASSSATTWTRWWRAPGSSTPSPACTSSRSCCTIAPACCACASSTPAARSVWAARRPAPSPSVRGTWPRPTRPTASSSACWRRPATPSSAGWSPCRRPSSWTRWAASTCCSMARRWSSWPRACGASSARAPSGSVVRAVSVSRPWALRPPPTPGAAGTAAAPAARAPNRSASRPCRFATSASTSFRTAVCWRARVSRREEAGGKRRRFLRARWWRRQPPTLAILAPWRLDPAAPCSTFRRRLRRRDDGTAAVAGTDTRATAGAC</sequence>
<evidence type="ECO:0000256" key="1">
    <source>
        <dbReference type="SAM" id="MobiDB-lite"/>
    </source>
</evidence>
<accession>A0A8F7KAE4</accession>
<feature type="compositionally biased region" description="Low complexity" evidence="1">
    <location>
        <begin position="203"/>
        <end position="219"/>
    </location>
</feature>
<feature type="region of interest" description="Disordered" evidence="1">
    <location>
        <begin position="106"/>
        <end position="132"/>
    </location>
</feature>
<evidence type="ECO:0000313" key="2">
    <source>
        <dbReference type="EMBL" id="QXV67781.1"/>
    </source>
</evidence>
<dbReference type="EMBL" id="MZ151943">
    <property type="protein sequence ID" value="QXV67781.1"/>
    <property type="molecule type" value="Genomic_DNA"/>
</dbReference>
<name>A0A8F7KAE4_9BETA</name>
<reference evidence="2" key="1">
    <citation type="submission" date="2021-05" db="EMBL/GenBank/DDBJ databases">
        <title>Cloning and multi-omic analysis of chimpanzee cytomegalovirus: a resource for comparative functional genomics.</title>
        <authorList>
            <person name="Phan Q.V."/>
        </authorList>
    </citation>
    <scope>NUCLEOTIDE SEQUENCE</scope>
    <source>
        <strain evidence="2">Heberling</strain>
    </source>
</reference>